<organism evidence="9 10">
    <name type="scientific">Fulvivirga kasyanovii</name>
    <dbReference type="NCBI Taxonomy" id="396812"/>
    <lineage>
        <taxon>Bacteria</taxon>
        <taxon>Pseudomonadati</taxon>
        <taxon>Bacteroidota</taxon>
        <taxon>Cytophagia</taxon>
        <taxon>Cytophagales</taxon>
        <taxon>Fulvivirgaceae</taxon>
        <taxon>Fulvivirga</taxon>
    </lineage>
</organism>
<dbReference type="Pfam" id="PF18962">
    <property type="entry name" value="Por_Secre_tail"/>
    <property type="match status" value="1"/>
</dbReference>
<proteinExistence type="inferred from homology"/>
<dbReference type="Pfam" id="PF00082">
    <property type="entry name" value="Peptidase_S8"/>
    <property type="match status" value="1"/>
</dbReference>
<dbReference type="NCBIfam" id="TIGR04183">
    <property type="entry name" value="Por_Secre_tail"/>
    <property type="match status" value="1"/>
</dbReference>
<evidence type="ECO:0000256" key="1">
    <source>
        <dbReference type="ARBA" id="ARBA00011073"/>
    </source>
</evidence>
<dbReference type="PROSITE" id="PS00138">
    <property type="entry name" value="SUBTILASE_SER"/>
    <property type="match status" value="1"/>
</dbReference>
<evidence type="ECO:0000259" key="7">
    <source>
        <dbReference type="Pfam" id="PF00082"/>
    </source>
</evidence>
<dbReference type="InterPro" id="IPR023828">
    <property type="entry name" value="Peptidase_S8_Ser-AS"/>
</dbReference>
<evidence type="ECO:0000256" key="3">
    <source>
        <dbReference type="ARBA" id="ARBA00022801"/>
    </source>
</evidence>
<reference evidence="9 10" key="1">
    <citation type="submission" date="2019-02" db="EMBL/GenBank/DDBJ databases">
        <authorList>
            <person name="Goldberg S.R."/>
            <person name="Haltli B.A."/>
            <person name="Correa H."/>
            <person name="Russell K.G."/>
        </authorList>
    </citation>
    <scope>NUCLEOTIDE SEQUENCE [LARGE SCALE GENOMIC DNA]</scope>
    <source>
        <strain evidence="9 10">JCM 16186</strain>
    </source>
</reference>
<dbReference type="SUPFAM" id="SSF52743">
    <property type="entry name" value="Subtilisin-like"/>
    <property type="match status" value="1"/>
</dbReference>
<evidence type="ECO:0000313" key="9">
    <source>
        <dbReference type="EMBL" id="MTI25993.1"/>
    </source>
</evidence>
<dbReference type="InterPro" id="IPR022398">
    <property type="entry name" value="Peptidase_S8_His-AS"/>
</dbReference>
<dbReference type="PANTHER" id="PTHR43806">
    <property type="entry name" value="PEPTIDASE S8"/>
    <property type="match status" value="1"/>
</dbReference>
<keyword evidence="2 5" id="KW-0645">Protease</keyword>
<name>A0ABW9RPS5_9BACT</name>
<dbReference type="PROSITE" id="PS00136">
    <property type="entry name" value="SUBTILASE_ASP"/>
    <property type="match status" value="1"/>
</dbReference>
<comment type="caution">
    <text evidence="9">The sequence shown here is derived from an EMBL/GenBank/DDBJ whole genome shotgun (WGS) entry which is preliminary data.</text>
</comment>
<dbReference type="PROSITE" id="PS51892">
    <property type="entry name" value="SUBTILASE"/>
    <property type="match status" value="1"/>
</dbReference>
<evidence type="ECO:0000256" key="4">
    <source>
        <dbReference type="ARBA" id="ARBA00022825"/>
    </source>
</evidence>
<dbReference type="InterPro" id="IPR023827">
    <property type="entry name" value="Peptidase_S8_Asp-AS"/>
</dbReference>
<dbReference type="InterPro" id="IPR000209">
    <property type="entry name" value="Peptidase_S8/S53_dom"/>
</dbReference>
<dbReference type="InterPro" id="IPR050131">
    <property type="entry name" value="Peptidase_S8_subtilisin-like"/>
</dbReference>
<sequence>MGQVYSITTLSWEYVLNGWIFATLYYKNVVQLRSLFFVGVPHQYVELGSTASMAYRMVLSLYLLLWHSVRSKSHSADSGSIFKEGYWLHLFSDKDDMKGLIQNPFFITAVLVCAIVLGTDKTAVAQVSPGMEKKAYVDNQLIVKFSGGINISRQQAGRLSIDDPQIRELNRMLNVISAESLVPDSPGANGSNSARNSQSAARQPVLYTFGEKIDVDAVIRILMKTGFYEYAEPNYMGYGGAACRVTPNDEYYDNRQWGLSNDGTLTANSIQGADIDMEKAWAITTGDSSVVVAILDSGIKLDHPEFEGRLWVNADEIAGNLLDDDDNGYYNDIHGWDFVNNDNDPVDDHGHGTNVAGIVGATGNNGIGYAGVDWKCKLMACKILDENNSGLYSTWISGIYYAVNNGADVINMSVGGTNYSASMKDAVNYARNNGVPVVASMMNLDSDQVFYPAGYESVIAVGATNPDHTRSSPFFYDAASGSNYGSHIDISAPGNYIYGLNYKGNNDYNRMWGGTSQAAPHVTGVISLIKGMNGGLSVDSIKSILYSTAMDEVGRPGEDVAGWDKYHGHGVLNAHNALSKLAATYVDQPVCSGSDFTFPDGTVRTNITESIKHTSTLLSQNNCDSVVVTSLVIKPTYSRSQEVSVCSGENYTFPDGTIATDISEAFNHLSQLTTTHGCDSLISTIVKVNAAYEIDQEAAVCSGEDYTFPDGTTITGISSEVVHTSTFQTTKHCDSLITTTVSVRPKYHTEQEVQICSGESYVFADKTELENIVEDTVYTSHFKTEFQCDSLITTSIQVLPYYEFSEEVEVCHGNSYTFPDGTLKEDITSDLAYTSTLTTATGCDSLITTQVEVKTIDASIQVSEQTLVCNALEAEYQWVNCADGQMNIEGEVSKAYQPLQSGSYAVVVSKGGCEATSECVEVTPLGVGDPGQELVKVYPNPTYGELSIETGGLGKKFKVEVTDLSGKAINVPVSYESRKLKVNIDRPSGIYLLHVYDKAGVTTFKIVKE</sequence>
<protein>
    <submittedName>
        <fullName evidence="9">T9SS type A sorting domain-containing protein</fullName>
    </submittedName>
</protein>
<dbReference type="PRINTS" id="PR00723">
    <property type="entry name" value="SUBTILISIN"/>
</dbReference>
<gene>
    <name evidence="9" type="ORF">E1163_13635</name>
</gene>
<dbReference type="InterPro" id="IPR036852">
    <property type="entry name" value="Peptidase_S8/S53_dom_sf"/>
</dbReference>
<comment type="similarity">
    <text evidence="1 5 6">Belongs to the peptidase S8 family.</text>
</comment>
<dbReference type="PANTHER" id="PTHR43806:SF11">
    <property type="entry name" value="CEREVISIN-RELATED"/>
    <property type="match status" value="1"/>
</dbReference>
<feature type="domain" description="Secretion system C-terminal sorting" evidence="8">
    <location>
        <begin position="937"/>
        <end position="1006"/>
    </location>
</feature>
<dbReference type="Gene3D" id="3.40.50.200">
    <property type="entry name" value="Peptidase S8/S53 domain"/>
    <property type="match status" value="1"/>
</dbReference>
<dbReference type="InterPro" id="IPR026444">
    <property type="entry name" value="Secre_tail"/>
</dbReference>
<dbReference type="InterPro" id="IPR015500">
    <property type="entry name" value="Peptidase_S8_subtilisin-rel"/>
</dbReference>
<keyword evidence="3 5" id="KW-0378">Hydrolase</keyword>
<evidence type="ECO:0000313" key="10">
    <source>
        <dbReference type="Proteomes" id="UP000798808"/>
    </source>
</evidence>
<keyword evidence="4 5" id="KW-0720">Serine protease</keyword>
<feature type="active site" description="Charge relay system" evidence="5">
    <location>
        <position position="296"/>
    </location>
</feature>
<evidence type="ECO:0000259" key="8">
    <source>
        <dbReference type="Pfam" id="PF18962"/>
    </source>
</evidence>
<feature type="active site" description="Charge relay system" evidence="5">
    <location>
        <position position="516"/>
    </location>
</feature>
<evidence type="ECO:0000256" key="5">
    <source>
        <dbReference type="PROSITE-ProRule" id="PRU01240"/>
    </source>
</evidence>
<feature type="active site" description="Charge relay system" evidence="5">
    <location>
        <position position="351"/>
    </location>
</feature>
<evidence type="ECO:0000256" key="2">
    <source>
        <dbReference type="ARBA" id="ARBA00022670"/>
    </source>
</evidence>
<dbReference type="Proteomes" id="UP000798808">
    <property type="component" value="Unassembled WGS sequence"/>
</dbReference>
<feature type="domain" description="Peptidase S8/S53" evidence="7">
    <location>
        <begin position="288"/>
        <end position="570"/>
    </location>
</feature>
<dbReference type="EMBL" id="SMLW01000556">
    <property type="protein sequence ID" value="MTI25993.1"/>
    <property type="molecule type" value="Genomic_DNA"/>
</dbReference>
<dbReference type="PROSITE" id="PS00137">
    <property type="entry name" value="SUBTILASE_HIS"/>
    <property type="match status" value="1"/>
</dbReference>
<keyword evidence="10" id="KW-1185">Reference proteome</keyword>
<accession>A0ABW9RPS5</accession>
<evidence type="ECO:0000256" key="6">
    <source>
        <dbReference type="RuleBase" id="RU003355"/>
    </source>
</evidence>